<evidence type="ECO:0000256" key="1">
    <source>
        <dbReference type="SAM" id="MobiDB-lite"/>
    </source>
</evidence>
<gene>
    <name evidence="2" type="ORF">EXIGLDRAFT_832041</name>
</gene>
<keyword evidence="3" id="KW-1185">Reference proteome</keyword>
<dbReference type="EMBL" id="KV425916">
    <property type="protein sequence ID" value="KZV98626.1"/>
    <property type="molecule type" value="Genomic_DNA"/>
</dbReference>
<proteinExistence type="predicted"/>
<feature type="region of interest" description="Disordered" evidence="1">
    <location>
        <begin position="1"/>
        <end position="29"/>
    </location>
</feature>
<feature type="compositionally biased region" description="Polar residues" evidence="1">
    <location>
        <begin position="11"/>
        <end position="23"/>
    </location>
</feature>
<sequence length="142" mass="15687">MTLALAPARRASTSNRTGTSTTEVKPRRWHVSRTVRPSLSLDQERLHRSSWGEEVSSRRNILILALRSLCETAASRRAPVRSLERTRVEHTNSGLCVPQMVQFGQHPSLPAHSLPSTTTPCGIKSPIGDLSYAYASRNDARA</sequence>
<organism evidence="2 3">
    <name type="scientific">Exidia glandulosa HHB12029</name>
    <dbReference type="NCBI Taxonomy" id="1314781"/>
    <lineage>
        <taxon>Eukaryota</taxon>
        <taxon>Fungi</taxon>
        <taxon>Dikarya</taxon>
        <taxon>Basidiomycota</taxon>
        <taxon>Agaricomycotina</taxon>
        <taxon>Agaricomycetes</taxon>
        <taxon>Auriculariales</taxon>
        <taxon>Exidiaceae</taxon>
        <taxon>Exidia</taxon>
    </lineage>
</organism>
<dbReference type="AlphaFoldDB" id="A0A165M196"/>
<name>A0A165M196_EXIGL</name>
<reference evidence="2 3" key="1">
    <citation type="journal article" date="2016" name="Mol. Biol. Evol.">
        <title>Comparative Genomics of Early-Diverging Mushroom-Forming Fungi Provides Insights into the Origins of Lignocellulose Decay Capabilities.</title>
        <authorList>
            <person name="Nagy L.G."/>
            <person name="Riley R."/>
            <person name="Tritt A."/>
            <person name="Adam C."/>
            <person name="Daum C."/>
            <person name="Floudas D."/>
            <person name="Sun H."/>
            <person name="Yadav J.S."/>
            <person name="Pangilinan J."/>
            <person name="Larsson K.H."/>
            <person name="Matsuura K."/>
            <person name="Barry K."/>
            <person name="Labutti K."/>
            <person name="Kuo R."/>
            <person name="Ohm R.A."/>
            <person name="Bhattacharya S.S."/>
            <person name="Shirouzu T."/>
            <person name="Yoshinaga Y."/>
            <person name="Martin F.M."/>
            <person name="Grigoriev I.V."/>
            <person name="Hibbett D.S."/>
        </authorList>
    </citation>
    <scope>NUCLEOTIDE SEQUENCE [LARGE SCALE GENOMIC DNA]</scope>
    <source>
        <strain evidence="2 3">HHB12029</strain>
    </source>
</reference>
<evidence type="ECO:0000313" key="2">
    <source>
        <dbReference type="EMBL" id="KZV98626.1"/>
    </source>
</evidence>
<dbReference type="InParanoid" id="A0A165M196"/>
<dbReference type="Proteomes" id="UP000077266">
    <property type="component" value="Unassembled WGS sequence"/>
</dbReference>
<accession>A0A165M196</accession>
<protein>
    <submittedName>
        <fullName evidence="2">Uncharacterized protein</fullName>
    </submittedName>
</protein>
<evidence type="ECO:0000313" key="3">
    <source>
        <dbReference type="Proteomes" id="UP000077266"/>
    </source>
</evidence>